<evidence type="ECO:0000313" key="4">
    <source>
        <dbReference type="EMBL" id="KAF0326828.1"/>
    </source>
</evidence>
<dbReference type="Pfam" id="PF22788">
    <property type="entry name" value="COP9_hel_rpt"/>
    <property type="match status" value="1"/>
</dbReference>
<feature type="domain" description="COP9 signalosome complex subunit 3 N-terminal helical repeats" evidence="3">
    <location>
        <begin position="35"/>
        <end position="167"/>
    </location>
</feature>
<dbReference type="InterPro" id="IPR055089">
    <property type="entry name" value="COP9_N"/>
</dbReference>
<protein>
    <submittedName>
        <fullName evidence="4">Cop9 signalosome complex subunit 3</fullName>
    </submittedName>
</protein>
<dbReference type="EMBL" id="WOWK01000027">
    <property type="protein sequence ID" value="KAF0326828.1"/>
    <property type="molecule type" value="Genomic_DNA"/>
</dbReference>
<reference evidence="4 5" key="1">
    <citation type="submission" date="2019-12" db="EMBL/GenBank/DDBJ databases">
        <title>A genome sequence resource for the geographically widespread anthracnose pathogen Colletotrichum asianum.</title>
        <authorList>
            <person name="Meng Y."/>
        </authorList>
    </citation>
    <scope>NUCLEOTIDE SEQUENCE [LARGE SCALE GENOMIC DNA]</scope>
    <source>
        <strain evidence="4 5">ICMP 18580</strain>
    </source>
</reference>
<evidence type="ECO:0000256" key="2">
    <source>
        <dbReference type="SAM" id="MobiDB-lite"/>
    </source>
</evidence>
<dbReference type="GO" id="GO:0006511">
    <property type="term" value="P:ubiquitin-dependent protein catabolic process"/>
    <property type="evidence" value="ECO:0007669"/>
    <property type="project" value="TreeGrafter"/>
</dbReference>
<evidence type="ECO:0000259" key="3">
    <source>
        <dbReference type="Pfam" id="PF22788"/>
    </source>
</evidence>
<dbReference type="AlphaFoldDB" id="A0A8H3ZPF2"/>
<dbReference type="InterPro" id="IPR050756">
    <property type="entry name" value="CSN3"/>
</dbReference>
<dbReference type="GO" id="GO:0008180">
    <property type="term" value="C:COP9 signalosome"/>
    <property type="evidence" value="ECO:0007669"/>
    <property type="project" value="TreeGrafter"/>
</dbReference>
<sequence>MDATLLSFEPDQGMSDEVYDSALKNHIAQISRLFKDLGNEVVANAPQLLEIVNPATHSVAFLAILNTLKRLDDTGRSIPADAFREYTLKFLLSFDPRQIRYVGDAFSDLVKDVVDCKFYPARQAIEIAAIVLRRLDPDCAVLTSHHVAVVKMAYETDNIDQVLPLVEKPWVFLPGMKDQSQPAYLCDVTASPASYINTSTHLSQKLTREEVMQHEWVTAQIFTAKLRWSDAHKAYQRIISWPTRDGATSGIMTDAHKRWILTGLLTLGQTPTPPSFIAPAATKNYASLSKLYTDIGSLFSTVNAEELKSAVEAGTPTWVDDQTTTLLKEVVKAYQKWQILGLADVYQKIGVSEIREKTLSAETAKSLETDVETEALLQDMISSGMLVGALETSPDGAKCLTFLPRDQEIEHTEYKRKITDDARIETLNKWAKASDARLMFSKDYARHIDREAKRSQKDSSSQHVEMFETSIEDEDLMTGIQPTR</sequence>
<comment type="caution">
    <text evidence="4">The sequence shown here is derived from an EMBL/GenBank/DDBJ whole genome shotgun (WGS) entry which is preliminary data.</text>
</comment>
<dbReference type="OrthoDB" id="29061at2759"/>
<dbReference type="PANTHER" id="PTHR10758">
    <property type="entry name" value="26S PROTEASOME NON-ATPASE REGULATORY SUBUNIT 3/COP9 SIGNALOSOME COMPLEX SUBUNIT 3"/>
    <property type="match status" value="1"/>
</dbReference>
<feature type="region of interest" description="Disordered" evidence="2">
    <location>
        <begin position="451"/>
        <end position="484"/>
    </location>
</feature>
<accession>A0A8H3ZPF2</accession>
<dbReference type="Proteomes" id="UP000434172">
    <property type="component" value="Unassembled WGS sequence"/>
</dbReference>
<organism evidence="4 5">
    <name type="scientific">Colletotrichum asianum</name>
    <dbReference type="NCBI Taxonomy" id="702518"/>
    <lineage>
        <taxon>Eukaryota</taxon>
        <taxon>Fungi</taxon>
        <taxon>Dikarya</taxon>
        <taxon>Ascomycota</taxon>
        <taxon>Pezizomycotina</taxon>
        <taxon>Sordariomycetes</taxon>
        <taxon>Hypocreomycetidae</taxon>
        <taxon>Glomerellales</taxon>
        <taxon>Glomerellaceae</taxon>
        <taxon>Colletotrichum</taxon>
        <taxon>Colletotrichum gloeosporioides species complex</taxon>
    </lineage>
</organism>
<name>A0A8H3ZPF2_9PEZI</name>
<keyword evidence="1" id="KW-0963">Cytoplasm</keyword>
<keyword evidence="5" id="KW-1185">Reference proteome</keyword>
<dbReference type="PANTHER" id="PTHR10758:SF1">
    <property type="entry name" value="COP9 SIGNALOSOME COMPLEX SUBUNIT 3"/>
    <property type="match status" value="1"/>
</dbReference>
<evidence type="ECO:0000256" key="1">
    <source>
        <dbReference type="ARBA" id="ARBA00022490"/>
    </source>
</evidence>
<gene>
    <name evidence="4" type="ORF">GQ607_005886</name>
</gene>
<evidence type="ECO:0000313" key="5">
    <source>
        <dbReference type="Proteomes" id="UP000434172"/>
    </source>
</evidence>
<proteinExistence type="predicted"/>